<dbReference type="Gene3D" id="3.80.10.10">
    <property type="entry name" value="Ribonuclease Inhibitor"/>
    <property type="match status" value="1"/>
</dbReference>
<reference evidence="3" key="2">
    <citation type="submission" date="2020-11" db="EMBL/GenBank/DDBJ databases">
        <authorList>
            <person name="Cecchin M."/>
            <person name="Marcolungo L."/>
            <person name="Rossato M."/>
            <person name="Girolomoni L."/>
            <person name="Cosentino E."/>
            <person name="Cuine S."/>
            <person name="Li-Beisson Y."/>
            <person name="Delledonne M."/>
            <person name="Ballottari M."/>
        </authorList>
    </citation>
    <scope>NUCLEOTIDE SEQUENCE</scope>
    <source>
        <strain evidence="3">211/11P</strain>
        <tissue evidence="3">Whole cell</tissue>
    </source>
</reference>
<evidence type="ECO:0000313" key="3">
    <source>
        <dbReference type="EMBL" id="KAI3438048.1"/>
    </source>
</evidence>
<sequence length="442" mass="47510">MLTQRAAAPATPCFSELPSAVAAHIFSLLSNEDRLPVLDVCTAWHAIIDAGGPGLWPTVVLEVIDGEEEEHPASGTAANSTPYRDVPGKCAALSPRLRSLVVDAADPTPETILKILAAVPAASLVRLSVKGQCPASLPVVLQRFRRLQRVELKGDASRVSWEGPGGVRLAGMIANMELRPVEMDYHLQASISQRICLSPARAAWLGGALSQLTRLALGVRWNKSLPALCAALPSLRVLSLCARGIWEPAQKASVVHLLVSLPRLTAVDLAVTPELYTVGEVAPALASLTSLQSLQLKSWYDDQTCHLPASLTALTALTSLELHGYKLSTVPAPVPDMTSLRSISLLPPPAELPEGRYLERLQELRWSGVGDLPPSLALATHLERLIVGLPHYRDGTAVVSLVAALPALRAVTLLSWSMTCPFHDFERKLRALRPDVVIALQY</sequence>
<evidence type="ECO:0000313" key="4">
    <source>
        <dbReference type="Proteomes" id="UP001055712"/>
    </source>
</evidence>
<dbReference type="SUPFAM" id="SSF52058">
    <property type="entry name" value="L domain-like"/>
    <property type="match status" value="1"/>
</dbReference>
<dbReference type="Gene3D" id="1.20.1280.50">
    <property type="match status" value="1"/>
</dbReference>
<accession>A0A9D4TYC6</accession>
<dbReference type="SUPFAM" id="SSF81383">
    <property type="entry name" value="F-box domain"/>
    <property type="match status" value="1"/>
</dbReference>
<dbReference type="AlphaFoldDB" id="A0A9D4TYC6"/>
<proteinExistence type="predicted"/>
<reference evidence="3" key="1">
    <citation type="journal article" date="2019" name="Plant J.">
        <title>Chlorella vulgaris genome assembly and annotation reveals the molecular basis for metabolic acclimation to high light conditions.</title>
        <authorList>
            <person name="Cecchin M."/>
            <person name="Marcolungo L."/>
            <person name="Rossato M."/>
            <person name="Girolomoni L."/>
            <person name="Cosentino E."/>
            <person name="Cuine S."/>
            <person name="Li-Beisson Y."/>
            <person name="Delledonne M."/>
            <person name="Ballottari M."/>
        </authorList>
    </citation>
    <scope>NUCLEOTIDE SEQUENCE</scope>
    <source>
        <strain evidence="3">211/11P</strain>
    </source>
</reference>
<dbReference type="GO" id="GO:0005930">
    <property type="term" value="C:axoneme"/>
    <property type="evidence" value="ECO:0007669"/>
    <property type="project" value="UniProtKB-SubCell"/>
</dbReference>
<dbReference type="OrthoDB" id="520957at2759"/>
<evidence type="ECO:0000256" key="1">
    <source>
        <dbReference type="ARBA" id="ARBA00004430"/>
    </source>
</evidence>
<evidence type="ECO:0000259" key="2">
    <source>
        <dbReference type="PROSITE" id="PS50181"/>
    </source>
</evidence>
<dbReference type="InterPro" id="IPR001810">
    <property type="entry name" value="F-box_dom"/>
</dbReference>
<dbReference type="PROSITE" id="PS50181">
    <property type="entry name" value="FBOX"/>
    <property type="match status" value="1"/>
</dbReference>
<comment type="subcellular location">
    <subcellularLocation>
        <location evidence="1">Cytoplasm</location>
        <location evidence="1">Cytoskeleton</location>
        <location evidence="1">Cilium axoneme</location>
    </subcellularLocation>
</comment>
<protein>
    <recommendedName>
        <fullName evidence="2">F-box domain-containing protein</fullName>
    </recommendedName>
</protein>
<dbReference type="Pfam" id="PF12937">
    <property type="entry name" value="F-box-like"/>
    <property type="match status" value="1"/>
</dbReference>
<dbReference type="InterPro" id="IPR032675">
    <property type="entry name" value="LRR_dom_sf"/>
</dbReference>
<organism evidence="3 4">
    <name type="scientific">Chlorella vulgaris</name>
    <name type="common">Green alga</name>
    <dbReference type="NCBI Taxonomy" id="3077"/>
    <lineage>
        <taxon>Eukaryota</taxon>
        <taxon>Viridiplantae</taxon>
        <taxon>Chlorophyta</taxon>
        <taxon>core chlorophytes</taxon>
        <taxon>Trebouxiophyceae</taxon>
        <taxon>Chlorellales</taxon>
        <taxon>Chlorellaceae</taxon>
        <taxon>Chlorella clade</taxon>
        <taxon>Chlorella</taxon>
    </lineage>
</organism>
<keyword evidence="4" id="KW-1185">Reference proteome</keyword>
<feature type="domain" description="F-box" evidence="2">
    <location>
        <begin position="11"/>
        <end position="59"/>
    </location>
</feature>
<gene>
    <name evidence="3" type="ORF">D9Q98_000491</name>
</gene>
<dbReference type="InterPro" id="IPR036047">
    <property type="entry name" value="F-box-like_dom_sf"/>
</dbReference>
<dbReference type="EMBL" id="SIDB01000001">
    <property type="protein sequence ID" value="KAI3438048.1"/>
    <property type="molecule type" value="Genomic_DNA"/>
</dbReference>
<name>A0A9D4TYC6_CHLVU</name>
<comment type="caution">
    <text evidence="3">The sequence shown here is derived from an EMBL/GenBank/DDBJ whole genome shotgun (WGS) entry which is preliminary data.</text>
</comment>
<dbReference type="Proteomes" id="UP001055712">
    <property type="component" value="Unassembled WGS sequence"/>
</dbReference>